<dbReference type="Pfam" id="PF13384">
    <property type="entry name" value="HTH_23"/>
    <property type="match status" value="1"/>
</dbReference>
<sequence>MNRSHTERRRLVVAMTRDGHSIREIAEVLDLTPRSVQRHRHDAGITRPPNNDPLTAEECATARALLEDGASYREVARTLGRSAVTLRRRLPGYGWDREQLLDYLTTTKPLEGALA</sequence>
<dbReference type="GO" id="GO:0003677">
    <property type="term" value="F:DNA binding"/>
    <property type="evidence" value="ECO:0007669"/>
    <property type="project" value="UniProtKB-KW"/>
</dbReference>
<dbReference type="InterPro" id="IPR036388">
    <property type="entry name" value="WH-like_DNA-bd_sf"/>
</dbReference>
<reference evidence="2 3" key="1">
    <citation type="submission" date="2019-05" db="EMBL/GenBank/DDBJ databases">
        <authorList>
            <person name="Pope W.H."/>
            <person name="Garlena R.A."/>
            <person name="Russell D.A."/>
            <person name="Jacobs-Sera D."/>
            <person name="Hatfull G.F."/>
        </authorList>
    </citation>
    <scope>NUCLEOTIDE SEQUENCE [LARGE SCALE GENOMIC DNA]</scope>
</reference>
<evidence type="ECO:0000313" key="2">
    <source>
        <dbReference type="EMBL" id="QDH91840.1"/>
    </source>
</evidence>
<keyword evidence="2" id="KW-0238">DNA-binding</keyword>
<dbReference type="SUPFAM" id="SSF46894">
    <property type="entry name" value="C-terminal effector domain of the bipartite response regulators"/>
    <property type="match status" value="1"/>
</dbReference>
<dbReference type="Gene3D" id="1.10.10.10">
    <property type="entry name" value="Winged helix-like DNA-binding domain superfamily/Winged helix DNA-binding domain"/>
    <property type="match status" value="1"/>
</dbReference>
<accession>A0A514DE06</accession>
<proteinExistence type="predicted"/>
<name>A0A514DE06_9CAUD</name>
<dbReference type="InterPro" id="IPR016032">
    <property type="entry name" value="Sig_transdc_resp-reg_C-effctor"/>
</dbReference>
<dbReference type="Gene3D" id="1.10.10.60">
    <property type="entry name" value="Homeodomain-like"/>
    <property type="match status" value="1"/>
</dbReference>
<dbReference type="Proteomes" id="UP000316777">
    <property type="component" value="Segment"/>
</dbReference>
<gene>
    <name evidence="2" type="primary">165</name>
    <name evidence="2" type="ORF">SEA_PHRAPPUCCINO_165</name>
</gene>
<dbReference type="GO" id="GO:0006355">
    <property type="term" value="P:regulation of DNA-templated transcription"/>
    <property type="evidence" value="ECO:0007669"/>
    <property type="project" value="InterPro"/>
</dbReference>
<keyword evidence="3" id="KW-1185">Reference proteome</keyword>
<evidence type="ECO:0000256" key="1">
    <source>
        <dbReference type="SAM" id="MobiDB-lite"/>
    </source>
</evidence>
<dbReference type="GeneID" id="64767086"/>
<dbReference type="KEGG" id="vg:64767086"/>
<dbReference type="EMBL" id="MK937592">
    <property type="protein sequence ID" value="QDH91840.1"/>
    <property type="molecule type" value="Genomic_DNA"/>
</dbReference>
<protein>
    <submittedName>
        <fullName evidence="2">Helix-turn-helix DNA-binding domain protein</fullName>
    </submittedName>
</protein>
<organism evidence="2 3">
    <name type="scientific">Mycobacterium phage Phrappuccino</name>
    <dbReference type="NCBI Taxonomy" id="2591223"/>
    <lineage>
        <taxon>Viruses</taxon>
        <taxon>Duplodnaviria</taxon>
        <taxon>Heunggongvirae</taxon>
        <taxon>Uroviricota</taxon>
        <taxon>Caudoviricetes</taxon>
        <taxon>Phrappuccinovirus</taxon>
        <taxon>Phrappuccinovirus phrappuccino</taxon>
        <taxon>Phreappuccinovirus Phrappuccino</taxon>
    </lineage>
</organism>
<dbReference type="RefSeq" id="YP_010059854.1">
    <property type="nucleotide sequence ID" value="NC_054727.1"/>
</dbReference>
<evidence type="ECO:0000313" key="3">
    <source>
        <dbReference type="Proteomes" id="UP000316777"/>
    </source>
</evidence>
<feature type="region of interest" description="Disordered" evidence="1">
    <location>
        <begin position="36"/>
        <end position="55"/>
    </location>
</feature>